<name>A0ACB0KYC2_TRIPR</name>
<evidence type="ECO:0000313" key="2">
    <source>
        <dbReference type="Proteomes" id="UP001177021"/>
    </source>
</evidence>
<keyword evidence="2" id="KW-1185">Reference proteome</keyword>
<sequence>MKSLGPILTDYNDLTMKFIRQGKMVELKGERDGGLHIITAQQVRRLLHTQGASAFFHIQVLSPEPPSTQTIDPQMQQLLLQYASLFQTPTTLPPTRDIDHAIHLLPQAQPINVRPYRYPYFQKQEIEKQVEQMLNHGVIRPSTSPFSSPVLLVKKKDGSWRFCVDYRALNSITIKDRFPIPTVDELLDELGGATWFTKLDLLQGYHQILMHDEDVGKTAFRTHQGHYEFRVMPFGLCNAPSTFQATMNSIFKPFLRRFIIVFFDDILIYNTTYEDHMTHIEQTFQILQQGQFLLKKSKCLFAQRQIEYLGHIVSIQGVEPVRAKILAIQQWPAPKTVKALRDFLGLTGFYRRFIKGYASIASPLTQLLKKDQFGWSPDAQLAFEALKHAVSHALVLAPPDFFSPFTVETDASRVGMGAILSQQNHPIAFFSKPLCPKLQNASTYVRELFAITSAVKKWRQYLLGHPFVILTNHRSLKELMSQIIQTPEQQMYLSRLIGYDYTIQYRSGQTNVVADALSRIPESTAAEFLVLTVPSFSFLTPLKKELAMNPEFRAKLQEINSNTATDFQVVNGLILHKGHIWLPRDSPFTQNILEEFLKIPLVVIWGSLKLWRASALILLGQVFVMMFIASYLLV</sequence>
<protein>
    <submittedName>
        <fullName evidence="1">Uncharacterized protein</fullName>
    </submittedName>
</protein>
<gene>
    <name evidence="1" type="ORF">MILVUS5_LOCUS27771</name>
</gene>
<proteinExistence type="predicted"/>
<evidence type="ECO:0000313" key="1">
    <source>
        <dbReference type="EMBL" id="CAJ2662152.1"/>
    </source>
</evidence>
<dbReference type="EMBL" id="CASHSV030000409">
    <property type="protein sequence ID" value="CAJ2662152.1"/>
    <property type="molecule type" value="Genomic_DNA"/>
</dbReference>
<comment type="caution">
    <text evidence="1">The sequence shown here is derived from an EMBL/GenBank/DDBJ whole genome shotgun (WGS) entry which is preliminary data.</text>
</comment>
<accession>A0ACB0KYC2</accession>
<reference evidence="1" key="1">
    <citation type="submission" date="2023-10" db="EMBL/GenBank/DDBJ databases">
        <authorList>
            <person name="Rodriguez Cubillos JULIANA M."/>
            <person name="De Vega J."/>
        </authorList>
    </citation>
    <scope>NUCLEOTIDE SEQUENCE</scope>
</reference>
<organism evidence="1 2">
    <name type="scientific">Trifolium pratense</name>
    <name type="common">Red clover</name>
    <dbReference type="NCBI Taxonomy" id="57577"/>
    <lineage>
        <taxon>Eukaryota</taxon>
        <taxon>Viridiplantae</taxon>
        <taxon>Streptophyta</taxon>
        <taxon>Embryophyta</taxon>
        <taxon>Tracheophyta</taxon>
        <taxon>Spermatophyta</taxon>
        <taxon>Magnoliopsida</taxon>
        <taxon>eudicotyledons</taxon>
        <taxon>Gunneridae</taxon>
        <taxon>Pentapetalae</taxon>
        <taxon>rosids</taxon>
        <taxon>fabids</taxon>
        <taxon>Fabales</taxon>
        <taxon>Fabaceae</taxon>
        <taxon>Papilionoideae</taxon>
        <taxon>50 kb inversion clade</taxon>
        <taxon>NPAAA clade</taxon>
        <taxon>Hologalegina</taxon>
        <taxon>IRL clade</taxon>
        <taxon>Trifolieae</taxon>
        <taxon>Trifolium</taxon>
    </lineage>
</organism>
<dbReference type="Proteomes" id="UP001177021">
    <property type="component" value="Unassembled WGS sequence"/>
</dbReference>